<sequence>MPASAEVQAATLDEFIKGWEGWTSRGFLDTWSSSCTQKALPFSENVPIRTKDHMAHLFPILMSLLTDFQLTVHNVVHDVANGKAVIYALSKANTPIGPYQNEHALFLWFDEDGKKVEKIEEMLDGVFMKDFMPKLEKYIAERDAKEQN</sequence>
<proteinExistence type="predicted"/>
<name>A0ABR4F5I1_9PEZI</name>
<evidence type="ECO:0000313" key="2">
    <source>
        <dbReference type="Proteomes" id="UP001600888"/>
    </source>
</evidence>
<keyword evidence="2" id="KW-1185">Reference proteome</keyword>
<gene>
    <name evidence="1" type="ORF">FJTKL_01122</name>
</gene>
<dbReference type="InterPro" id="IPR032710">
    <property type="entry name" value="NTF2-like_dom_sf"/>
</dbReference>
<dbReference type="InterPro" id="IPR050977">
    <property type="entry name" value="Fungal_Meroterpenoid_Isomerase"/>
</dbReference>
<dbReference type="PANTHER" id="PTHR39598">
    <property type="entry name" value="AUSTINOL SYNTHESIS PROTEIN F-RELATED"/>
    <property type="match status" value="1"/>
</dbReference>
<dbReference type="SUPFAM" id="SSF54427">
    <property type="entry name" value="NTF2-like"/>
    <property type="match status" value="1"/>
</dbReference>
<dbReference type="Proteomes" id="UP001600888">
    <property type="component" value="Unassembled WGS sequence"/>
</dbReference>
<dbReference type="PANTHER" id="PTHR39598:SF1">
    <property type="entry name" value="AUSTINOID BIOSYNTHESIS CLUSTERS PROTEIN F-RELATED"/>
    <property type="match status" value="1"/>
</dbReference>
<accession>A0ABR4F5I1</accession>
<evidence type="ECO:0008006" key="3">
    <source>
        <dbReference type="Google" id="ProtNLM"/>
    </source>
</evidence>
<evidence type="ECO:0000313" key="1">
    <source>
        <dbReference type="EMBL" id="KAL2289810.1"/>
    </source>
</evidence>
<dbReference type="EMBL" id="JBAWTH010000011">
    <property type="protein sequence ID" value="KAL2289810.1"/>
    <property type="molecule type" value="Genomic_DNA"/>
</dbReference>
<comment type="caution">
    <text evidence="1">The sequence shown here is derived from an EMBL/GenBank/DDBJ whole genome shotgun (WGS) entry which is preliminary data.</text>
</comment>
<organism evidence="1 2">
    <name type="scientific">Diaporthe vaccinii</name>
    <dbReference type="NCBI Taxonomy" id="105482"/>
    <lineage>
        <taxon>Eukaryota</taxon>
        <taxon>Fungi</taxon>
        <taxon>Dikarya</taxon>
        <taxon>Ascomycota</taxon>
        <taxon>Pezizomycotina</taxon>
        <taxon>Sordariomycetes</taxon>
        <taxon>Sordariomycetidae</taxon>
        <taxon>Diaporthales</taxon>
        <taxon>Diaporthaceae</taxon>
        <taxon>Diaporthe</taxon>
        <taxon>Diaporthe eres species complex</taxon>
    </lineage>
</organism>
<reference evidence="1 2" key="1">
    <citation type="submission" date="2024-03" db="EMBL/GenBank/DDBJ databases">
        <title>A high-quality draft genome sequence of Diaporthe vaccinii, a causative agent of upright dieback and viscid rot disease in cranberry plants.</title>
        <authorList>
            <person name="Sarrasin M."/>
            <person name="Lang B.F."/>
            <person name="Burger G."/>
        </authorList>
    </citation>
    <scope>NUCLEOTIDE SEQUENCE [LARGE SCALE GENOMIC DNA]</scope>
    <source>
        <strain evidence="1 2">IS7</strain>
    </source>
</reference>
<protein>
    <recommendedName>
        <fullName evidence="3">SnoaL-like domain-containing protein</fullName>
    </recommendedName>
</protein>